<evidence type="ECO:0000259" key="13">
    <source>
        <dbReference type="PROSITE" id="PS50053"/>
    </source>
</evidence>
<dbReference type="Gene3D" id="4.10.1060.50">
    <property type="match status" value="1"/>
</dbReference>
<dbReference type="OrthoDB" id="428577at2759"/>
<feature type="region of interest" description="Disordered" evidence="12">
    <location>
        <begin position="462"/>
        <end position="494"/>
    </location>
</feature>
<organism evidence="14 15">
    <name type="scientific">Coccidioides immitis H538.4</name>
    <dbReference type="NCBI Taxonomy" id="396776"/>
    <lineage>
        <taxon>Eukaryota</taxon>
        <taxon>Fungi</taxon>
        <taxon>Dikarya</taxon>
        <taxon>Ascomycota</taxon>
        <taxon>Pezizomycotina</taxon>
        <taxon>Eurotiomycetes</taxon>
        <taxon>Eurotiomycetidae</taxon>
        <taxon>Onygenales</taxon>
        <taxon>Onygenaceae</taxon>
        <taxon>Coccidioides</taxon>
    </lineage>
</organism>
<evidence type="ECO:0000256" key="1">
    <source>
        <dbReference type="ARBA" id="ARBA00004123"/>
    </source>
</evidence>
<dbReference type="Pfam" id="PF01020">
    <property type="entry name" value="Ribosomal_L40e"/>
    <property type="match status" value="1"/>
</dbReference>
<dbReference type="SMART" id="SM00213">
    <property type="entry name" value="UBQ"/>
    <property type="match status" value="1"/>
</dbReference>
<evidence type="ECO:0000256" key="6">
    <source>
        <dbReference type="ARBA" id="ARBA00022490"/>
    </source>
</evidence>
<accession>A0A0J8RNT3</accession>
<dbReference type="GO" id="GO:1990904">
    <property type="term" value="C:ribonucleoprotein complex"/>
    <property type="evidence" value="ECO:0007669"/>
    <property type="project" value="UniProtKB-KW"/>
</dbReference>
<feature type="compositionally biased region" description="Basic and acidic residues" evidence="12">
    <location>
        <begin position="481"/>
        <end position="493"/>
    </location>
</feature>
<comment type="function">
    <text evidence="11">Component of the ribosome, a large ribonucleoprotein complex responsible for the synthesis of proteins in the cell. The small ribosomal subunit (SSU) binds messenger RNAs (mRNAs) and translates the encoded message by selecting cognate aminoacyl-transfer RNA (tRNA) molecules. The large subunit (LSU) contains the ribosomal catalytic site termed the peptidyl transferase center (PTC), which catalyzes the formation of peptide bonds, thereby polymerizing the amino acids delivered by tRNAs into a polypeptide chain. The nascent polypeptides leave the ribosome through a tunnel in the LSU and interact with protein factors that function in enzymatic processing, targeting, and the membrane insertion of nascent chains at the exit of the ribosomal tunnel. eL40 is essential for translation of a subset of cellular transcripts, including stress response transcripts, such as DDR2.</text>
</comment>
<name>A0A0J8RNT3_COCIT</name>
<dbReference type="InterPro" id="IPR000626">
    <property type="entry name" value="Ubiquitin-like_dom"/>
</dbReference>
<evidence type="ECO:0000256" key="4">
    <source>
        <dbReference type="ARBA" id="ARBA00008430"/>
    </source>
</evidence>
<dbReference type="Pfam" id="PF00240">
    <property type="entry name" value="ubiquitin"/>
    <property type="match status" value="1"/>
</dbReference>
<dbReference type="FunFam" id="4.10.1060.50:FF:000001">
    <property type="entry name" value="ubiquitin-60S ribosomal protein L40"/>
    <property type="match status" value="1"/>
</dbReference>
<evidence type="ECO:0000256" key="3">
    <source>
        <dbReference type="ARBA" id="ARBA00008373"/>
    </source>
</evidence>
<dbReference type="GO" id="GO:0006412">
    <property type="term" value="P:translation"/>
    <property type="evidence" value="ECO:0007669"/>
    <property type="project" value="InterPro"/>
</dbReference>
<dbReference type="InterPro" id="IPR038587">
    <property type="entry name" value="Ribosomal_eL40_sf"/>
</dbReference>
<protein>
    <submittedName>
        <fullName evidence="14">60S ribosomal protein L40</fullName>
    </submittedName>
</protein>
<evidence type="ECO:0000256" key="12">
    <source>
        <dbReference type="SAM" id="MobiDB-lite"/>
    </source>
</evidence>
<dbReference type="Pfam" id="PF20644">
    <property type="entry name" value="Rrn7_cyclin_N"/>
    <property type="match status" value="1"/>
</dbReference>
<dbReference type="PANTHER" id="PTHR10666">
    <property type="entry name" value="UBIQUITIN"/>
    <property type="match status" value="1"/>
</dbReference>
<dbReference type="CDD" id="cd01803">
    <property type="entry name" value="Ubl_ubiquitin"/>
    <property type="match status" value="1"/>
</dbReference>
<dbReference type="SUPFAM" id="SSF54236">
    <property type="entry name" value="Ubiquitin-like"/>
    <property type="match status" value="1"/>
</dbReference>
<evidence type="ECO:0000313" key="14">
    <source>
        <dbReference type="EMBL" id="KMU85639.1"/>
    </source>
</evidence>
<feature type="compositionally biased region" description="Basic residues" evidence="12">
    <location>
        <begin position="471"/>
        <end position="480"/>
    </location>
</feature>
<dbReference type="InterPro" id="IPR019956">
    <property type="entry name" value="Ubiquitin_dom"/>
</dbReference>
<keyword evidence="7" id="KW-1017">Isopeptide bond</keyword>
<dbReference type="EMBL" id="DS016989">
    <property type="protein sequence ID" value="KMU85639.1"/>
    <property type="molecule type" value="Genomic_DNA"/>
</dbReference>
<reference evidence="15" key="1">
    <citation type="journal article" date="2010" name="Genome Res.">
        <title>Population genomic sequencing of Coccidioides fungi reveals recent hybridization and transposon control.</title>
        <authorList>
            <person name="Neafsey D.E."/>
            <person name="Barker B.M."/>
            <person name="Sharpton T.J."/>
            <person name="Stajich J.E."/>
            <person name="Park D.J."/>
            <person name="Whiston E."/>
            <person name="Hung C.-Y."/>
            <person name="McMahan C."/>
            <person name="White J."/>
            <person name="Sykes S."/>
            <person name="Heiman D."/>
            <person name="Young S."/>
            <person name="Zeng Q."/>
            <person name="Abouelleil A."/>
            <person name="Aftuck L."/>
            <person name="Bessette D."/>
            <person name="Brown A."/>
            <person name="FitzGerald M."/>
            <person name="Lui A."/>
            <person name="Macdonald J.P."/>
            <person name="Priest M."/>
            <person name="Orbach M.J."/>
            <person name="Galgiani J.N."/>
            <person name="Kirkland T.N."/>
            <person name="Cole G.T."/>
            <person name="Birren B.W."/>
            <person name="Henn M.R."/>
            <person name="Taylor J.W."/>
            <person name="Rounsley S.D."/>
        </authorList>
    </citation>
    <scope>NUCLEOTIDE SEQUENCE [LARGE SCALE GENOMIC DNA]</scope>
    <source>
        <strain evidence="15">H538.4</strain>
    </source>
</reference>
<sequence>MVVGKRATTWKTVYGSADRGISRRGLPGELEAGTSITELLITWQLIVKDLWALRLQKLYEREDDNYRSDDNISQLFSSQTEWTELDDEEYRYHRRKLSDSPKVIDAVALCYLVSDICKGIPQKTDTEAFKLGLILLPLRRWIVRDDIPFLRLSRFVPQDMKERLPAVYHNVLDPRNVPTGDQLHRAVADLADLYSRDFGVTFPRINLPLLLFSYIKQLALPLEIYPAVSRLKELSGFEFCFSRQPGRFNRVSLPEVQLMSLVIIAAKLLYPLDDIKRYPDSLQDPAAQIIDWEAWVETQKEFDLRGKNTERLTRGCEIKVDESDVLQMTPAQLDDYMDWYSKMWIDTKKGTNPFADMFQTDRVDTDEVNPMPPPDDDDDGPEISKKLHKMLSRMKMRRVVADADVMALAEPVARPGSSYKRYRNESQLSEYAKAFYQAAAQVIGASLETMVYTVYRTEHRIQNPDGTRSSSRSKSRSRSKKPNEEMADCDIKSGYDPANYDTTFSNHSTEWSGLHGNSQETAVPGSLGPMRKLGFRAYYIRHAHPLSETPFKSWTFSTTKQRTARQQQVNPQPILTFKTITLEVESSDTIDNVKSKIQDKEGIPPDQQRLIFAGKQLEDGRTLSDYNIQKESTLHLVLRLRGGIIEPSLKALASKYNCEKMICRKCYARLPPRATNCRKKKCGHTNQLRPKKKLK</sequence>
<dbReference type="Pfam" id="PF20645">
    <property type="entry name" value="Rrn7_cyclin_C"/>
    <property type="match status" value="1"/>
</dbReference>
<dbReference type="Gene3D" id="3.10.20.90">
    <property type="entry name" value="Phosphatidylinositol 3-kinase Catalytic Subunit, Chain A, domain 1"/>
    <property type="match status" value="1"/>
</dbReference>
<dbReference type="FunFam" id="3.10.20.90:FF:000009">
    <property type="entry name" value="Ubiquitin-60S ribosomal protein"/>
    <property type="match status" value="1"/>
</dbReference>
<dbReference type="InterPro" id="IPR048538">
    <property type="entry name" value="Rrn7_cyclin_C"/>
</dbReference>
<evidence type="ECO:0000256" key="2">
    <source>
        <dbReference type="ARBA" id="ARBA00004496"/>
    </source>
</evidence>
<dbReference type="SMART" id="SM01377">
    <property type="entry name" value="Ribosomal_L40e"/>
    <property type="match status" value="1"/>
</dbReference>
<evidence type="ECO:0000256" key="8">
    <source>
        <dbReference type="ARBA" id="ARBA00022980"/>
    </source>
</evidence>
<dbReference type="GO" id="GO:0003735">
    <property type="term" value="F:structural constituent of ribosome"/>
    <property type="evidence" value="ECO:0007669"/>
    <property type="project" value="InterPro"/>
</dbReference>
<evidence type="ECO:0000256" key="5">
    <source>
        <dbReference type="ARBA" id="ARBA00010570"/>
    </source>
</evidence>
<proteinExistence type="inferred from homology"/>
<dbReference type="STRING" id="396776.A0A0J8RNT3"/>
<keyword evidence="8 14" id="KW-0689">Ribosomal protein</keyword>
<dbReference type="AlphaFoldDB" id="A0A0J8RNT3"/>
<dbReference type="GO" id="GO:0005737">
    <property type="term" value="C:cytoplasm"/>
    <property type="evidence" value="ECO:0007669"/>
    <property type="project" value="UniProtKB-SubCell"/>
</dbReference>
<keyword evidence="10" id="KW-0687">Ribonucleoprotein</keyword>
<comment type="similarity">
    <text evidence="4">Belongs to the ubiquitin family.</text>
</comment>
<dbReference type="GO" id="GO:0005634">
    <property type="term" value="C:nucleus"/>
    <property type="evidence" value="ECO:0007669"/>
    <property type="project" value="UniProtKB-SubCell"/>
</dbReference>
<evidence type="ECO:0000256" key="11">
    <source>
        <dbReference type="ARBA" id="ARBA00045962"/>
    </source>
</evidence>
<dbReference type="VEuPathDB" id="FungiDB:CIHG_03679"/>
<dbReference type="InterPro" id="IPR050158">
    <property type="entry name" value="Ubiquitin_ubiquitin-like"/>
</dbReference>
<dbReference type="PROSITE" id="PS00299">
    <property type="entry name" value="UBIQUITIN_1"/>
    <property type="match status" value="1"/>
</dbReference>
<evidence type="ECO:0000256" key="9">
    <source>
        <dbReference type="ARBA" id="ARBA00023242"/>
    </source>
</evidence>
<evidence type="ECO:0000313" key="15">
    <source>
        <dbReference type="Proteomes" id="UP000054563"/>
    </source>
</evidence>
<dbReference type="PRINTS" id="PR00348">
    <property type="entry name" value="UBIQUITIN"/>
</dbReference>
<dbReference type="InterPro" id="IPR048540">
    <property type="entry name" value="Rrn7_cyclin_N"/>
</dbReference>
<comment type="subcellular location">
    <subcellularLocation>
        <location evidence="2">Cytoplasm</location>
    </subcellularLocation>
    <subcellularLocation>
        <location evidence="1">Nucleus</location>
    </subcellularLocation>
</comment>
<keyword evidence="6" id="KW-0963">Cytoplasm</keyword>
<feature type="domain" description="Ubiquitin-like" evidence="13">
    <location>
        <begin position="562"/>
        <end position="643"/>
    </location>
</feature>
<dbReference type="PROSITE" id="PS50053">
    <property type="entry name" value="UBIQUITIN_2"/>
    <property type="match status" value="1"/>
</dbReference>
<dbReference type="InterPro" id="IPR029071">
    <property type="entry name" value="Ubiquitin-like_domsf"/>
</dbReference>
<comment type="similarity">
    <text evidence="5">In the C-terminal section; belongs to the eukaryotic ribosomal protein eL40 family.</text>
</comment>
<dbReference type="Proteomes" id="UP000054563">
    <property type="component" value="Unassembled WGS sequence"/>
</dbReference>
<keyword evidence="9" id="KW-0539">Nucleus</keyword>
<gene>
    <name evidence="14" type="ORF">CIHG_03679</name>
</gene>
<dbReference type="GO" id="GO:0005840">
    <property type="term" value="C:ribosome"/>
    <property type="evidence" value="ECO:0007669"/>
    <property type="project" value="UniProtKB-KW"/>
</dbReference>
<dbReference type="InterPro" id="IPR019954">
    <property type="entry name" value="Ubiquitin_CS"/>
</dbReference>
<evidence type="ECO:0000256" key="7">
    <source>
        <dbReference type="ARBA" id="ARBA00022499"/>
    </source>
</evidence>
<dbReference type="InterPro" id="IPR001975">
    <property type="entry name" value="Ribosomal_eL40_dom"/>
</dbReference>
<evidence type="ECO:0000256" key="10">
    <source>
        <dbReference type="ARBA" id="ARBA00023274"/>
    </source>
</evidence>
<comment type="similarity">
    <text evidence="3">In the N-terminal section; belongs to the ubiquitin family.</text>
</comment>